<evidence type="ECO:0000313" key="3">
    <source>
        <dbReference type="Proteomes" id="UP000199727"/>
    </source>
</evidence>
<proteinExistence type="predicted"/>
<accession>A0A854Q844</accession>
<organism evidence="2 3">
    <name type="scientific">Cryptococcus neoformans Tu259-1</name>
    <dbReference type="NCBI Taxonomy" id="1230072"/>
    <lineage>
        <taxon>Eukaryota</taxon>
        <taxon>Fungi</taxon>
        <taxon>Dikarya</taxon>
        <taxon>Basidiomycota</taxon>
        <taxon>Agaricomycotina</taxon>
        <taxon>Tremellomycetes</taxon>
        <taxon>Tremellales</taxon>
        <taxon>Cryptococcaceae</taxon>
        <taxon>Cryptococcus</taxon>
        <taxon>Cryptococcus neoformans species complex</taxon>
    </lineage>
</organism>
<dbReference type="InterPro" id="IPR032710">
    <property type="entry name" value="NTF2-like_dom_sf"/>
</dbReference>
<dbReference type="InterPro" id="IPR037401">
    <property type="entry name" value="SnoaL-like"/>
</dbReference>
<dbReference type="Pfam" id="PF13577">
    <property type="entry name" value="SnoaL_4"/>
    <property type="match status" value="1"/>
</dbReference>
<evidence type="ECO:0000313" key="2">
    <source>
        <dbReference type="EMBL" id="OXG10682.1"/>
    </source>
</evidence>
<dbReference type="Gene3D" id="3.10.450.50">
    <property type="match status" value="1"/>
</dbReference>
<gene>
    <name evidence="2" type="ORF">C361_06715</name>
</gene>
<comment type="caution">
    <text evidence="2">The sequence shown here is derived from an EMBL/GenBank/DDBJ whole genome shotgun (WGS) entry which is preliminary data.</text>
</comment>
<protein>
    <recommendedName>
        <fullName evidence="1">SnoaL-like domain-containing protein</fullName>
    </recommendedName>
</protein>
<evidence type="ECO:0000259" key="1">
    <source>
        <dbReference type="Pfam" id="PF13577"/>
    </source>
</evidence>
<dbReference type="SUPFAM" id="SSF54427">
    <property type="entry name" value="NTF2-like"/>
    <property type="match status" value="1"/>
</dbReference>
<name>A0A854Q844_CRYNE</name>
<sequence>MPTAWGDCPPLPQGTTFVNGTVEQKLDRLAIREICEGWPTHRDAQEWPRYRSLFDDDAYIFTTWSGGCTIDEFIEVSKKGFQNGDRIMHQAIGTTVETKGDRAIAKMKAVITQRFKLPAQNGNGEVEVDVECQNRFTYFLQKNSAGDWKIKYYKVFYEKDHMVPINPLQLPKLDDKLLESIPYGYRFLGYCQSLIGHKVLHDLPEAKGGESDRLYEATIAWMDGKGKEDVDKLLKINRK</sequence>
<dbReference type="AlphaFoldDB" id="A0A854Q844"/>
<dbReference type="Proteomes" id="UP000199727">
    <property type="component" value="Unassembled WGS sequence"/>
</dbReference>
<feature type="domain" description="SnoaL-like" evidence="1">
    <location>
        <begin position="26"/>
        <end position="153"/>
    </location>
</feature>
<dbReference type="OrthoDB" id="2580317at2759"/>
<reference evidence="2 3" key="1">
    <citation type="submission" date="2017-06" db="EMBL/GenBank/DDBJ databases">
        <title>Global population genomics of the pathogenic fungus Cryptococcus neoformans var. grubii.</title>
        <authorList>
            <person name="Cuomo C."/>
            <person name="Litvintseva A."/>
            <person name="Chen Y."/>
            <person name="Young S."/>
            <person name="Zeng Q."/>
            <person name="Chapman S."/>
            <person name="Gujja S."/>
            <person name="Saif S."/>
            <person name="Birren B."/>
        </authorList>
    </citation>
    <scope>NUCLEOTIDE SEQUENCE [LARGE SCALE GENOMIC DNA]</scope>
    <source>
        <strain evidence="2 3">Tu259-1</strain>
    </source>
</reference>
<dbReference type="EMBL" id="AMKT01000101">
    <property type="protein sequence ID" value="OXG10682.1"/>
    <property type="molecule type" value="Genomic_DNA"/>
</dbReference>